<sequence length="611" mass="69771">MPATIVDQDNDVVGPYNRLSASQVNSYQSCPRLWFYEKNLHFKFPQVPVLFVGRAVEDAFCRMLRESPALISSNASNDTLSKIPLDDSGQPDRDPDKIWPSQRILPLPEKLFPKSISEIRDWAIARIDVHLPVSLEEMRKEWLKDERKSGDWDDVDPNYCRQMCINGIDMHLLEVEKCFEEIDEKSLQLWRGGSRTKWPAPDGFGFSFSGPHPLSSSSEIKLIEAWEISRPWFVDPDAANFSLNSIHPDFWFQGEYDLVYRWNGKIKIVDLKASLGKGDRSGDYVKQLRMYAMLWWVTHGKEEMVDELEVWYLGANKVKIIENPTQDELESMEKELNSLWNELKSVAISIENFPPTPSPVRGFLEGGVKTEPPNEKRCERCDWNTICPGGSGNDEFPDDKSFNIPGNITPIEVTRVEDLNPRLTIVCDVFSVFDSKNKRPSITVSQGKSMAKIDILVDKHQDGRMPWPEQISKGDRILVEDAVVTVNWKGELVLKIDPLGFISKTDKEIIVHSDLMEFRARWNIVGKLIYKFDKRGVGRNGKQWHRKGIMIMDPSGSMKISGWANDWGTQYSMSEVGDLVLIANTGIDAWATQVRGDISRNSKLQIISSTR</sequence>
<dbReference type="Gene3D" id="2.40.50.140">
    <property type="entry name" value="Nucleic acid-binding proteins"/>
    <property type="match status" value="1"/>
</dbReference>
<protein>
    <recommendedName>
        <fullName evidence="1">PD-(D/E)XK endonuclease-like domain-containing protein</fullName>
    </recommendedName>
</protein>
<dbReference type="Gene3D" id="3.90.320.10">
    <property type="match status" value="1"/>
</dbReference>
<dbReference type="AlphaFoldDB" id="A0A1B1TBH8"/>
<evidence type="ECO:0000313" key="2">
    <source>
        <dbReference type="EMBL" id="ANV79637.1"/>
    </source>
</evidence>
<dbReference type="SUPFAM" id="SSF50249">
    <property type="entry name" value="Nucleic acid-binding proteins"/>
    <property type="match status" value="1"/>
</dbReference>
<dbReference type="InterPro" id="IPR011604">
    <property type="entry name" value="PDDEXK-like_dom_sf"/>
</dbReference>
<dbReference type="EMBL" id="KP211844">
    <property type="protein sequence ID" value="ANV79637.1"/>
    <property type="molecule type" value="Genomic_DNA"/>
</dbReference>
<reference evidence="2" key="1">
    <citation type="submission" date="2014-11" db="EMBL/GenBank/DDBJ databases">
        <authorList>
            <person name="Zhu J."/>
            <person name="Qi W."/>
            <person name="Song R."/>
        </authorList>
    </citation>
    <scope>NUCLEOTIDE SEQUENCE</scope>
</reference>
<organism evidence="2">
    <name type="scientific">uncultured Poseidoniia archaeon</name>
    <dbReference type="NCBI Taxonomy" id="1697135"/>
    <lineage>
        <taxon>Archaea</taxon>
        <taxon>Methanobacteriati</taxon>
        <taxon>Thermoplasmatota</taxon>
        <taxon>Candidatus Poseidoniia</taxon>
        <taxon>environmental samples</taxon>
    </lineage>
</organism>
<dbReference type="InterPro" id="IPR038726">
    <property type="entry name" value="PDDEXK_AddAB-type"/>
</dbReference>
<evidence type="ECO:0000259" key="1">
    <source>
        <dbReference type="Pfam" id="PF12705"/>
    </source>
</evidence>
<dbReference type="Pfam" id="PF12705">
    <property type="entry name" value="PDDEXK_1"/>
    <property type="match status" value="1"/>
</dbReference>
<feature type="domain" description="PD-(D/E)XK endonuclease-like" evidence="1">
    <location>
        <begin position="250"/>
        <end position="388"/>
    </location>
</feature>
<reference evidence="2" key="2">
    <citation type="journal article" date="2015" name="ISME J.">
        <title>A new class of marine Euryarchaeota group II from the Mediterranean deep chlorophyll maximum.</title>
        <authorList>
            <person name="Martin-Cuadrado A.B."/>
            <person name="Garcia-Heredia I."/>
            <person name="Molto A.G."/>
            <person name="Lopez-Ubeda R."/>
            <person name="Kimes N."/>
            <person name="Lopez-Garcia P."/>
            <person name="Moreira D."/>
            <person name="Rodriguez-Valera F."/>
        </authorList>
    </citation>
    <scope>NUCLEOTIDE SEQUENCE</scope>
</reference>
<name>A0A1B1TBH8_9ARCH</name>
<proteinExistence type="predicted"/>
<accession>A0A1B1TBH8</accession>
<dbReference type="InterPro" id="IPR012340">
    <property type="entry name" value="NA-bd_OB-fold"/>
</dbReference>